<keyword evidence="1" id="KW-0560">Oxidoreductase</keyword>
<evidence type="ECO:0000256" key="1">
    <source>
        <dbReference type="ARBA" id="ARBA00023002"/>
    </source>
</evidence>
<evidence type="ECO:0000313" key="3">
    <source>
        <dbReference type="EMBL" id="NYE82047.1"/>
    </source>
</evidence>
<gene>
    <name evidence="3" type="ORF">FHW18_001318</name>
</gene>
<proteinExistence type="predicted"/>
<dbReference type="Gene3D" id="1.10.540.10">
    <property type="entry name" value="Acyl-CoA dehydrogenase/oxidase, N-terminal domain"/>
    <property type="match status" value="1"/>
</dbReference>
<dbReference type="Proteomes" id="UP000542125">
    <property type="component" value="Unassembled WGS sequence"/>
</dbReference>
<dbReference type="EMBL" id="JACBYR010000001">
    <property type="protein sequence ID" value="NYE82047.1"/>
    <property type="molecule type" value="Genomic_DNA"/>
</dbReference>
<protein>
    <submittedName>
        <fullName evidence="3">Alkylation response protein AidB-like acyl-CoA dehydrogenase</fullName>
    </submittedName>
</protein>
<evidence type="ECO:0000259" key="2">
    <source>
        <dbReference type="Pfam" id="PF08028"/>
    </source>
</evidence>
<dbReference type="GO" id="GO:0003995">
    <property type="term" value="F:acyl-CoA dehydrogenase activity"/>
    <property type="evidence" value="ECO:0007669"/>
    <property type="project" value="TreeGrafter"/>
</dbReference>
<dbReference type="RefSeq" id="WP_179584544.1">
    <property type="nucleotide sequence ID" value="NZ_JACBYR010000001.1"/>
</dbReference>
<dbReference type="GO" id="GO:0050660">
    <property type="term" value="F:flavin adenine dinucleotide binding"/>
    <property type="evidence" value="ECO:0007669"/>
    <property type="project" value="InterPro"/>
</dbReference>
<dbReference type="PANTHER" id="PTHR43884:SF12">
    <property type="entry name" value="ISOVALERYL-COA DEHYDROGENASE, MITOCHONDRIAL-RELATED"/>
    <property type="match status" value="1"/>
</dbReference>
<keyword evidence="4" id="KW-1185">Reference proteome</keyword>
<feature type="domain" description="Acyl-CoA dehydrogenase C-terminal" evidence="2">
    <location>
        <begin position="253"/>
        <end position="389"/>
    </location>
</feature>
<dbReference type="SUPFAM" id="SSF56645">
    <property type="entry name" value="Acyl-CoA dehydrogenase NM domain-like"/>
    <property type="match status" value="1"/>
</dbReference>
<dbReference type="InterPro" id="IPR009100">
    <property type="entry name" value="AcylCoA_DH/oxidase_NM_dom_sf"/>
</dbReference>
<dbReference type="InterPro" id="IPR046373">
    <property type="entry name" value="Acyl-CoA_Oxase/DH_mid-dom_sf"/>
</dbReference>
<dbReference type="SUPFAM" id="SSF47203">
    <property type="entry name" value="Acyl-CoA dehydrogenase C-terminal domain-like"/>
    <property type="match status" value="1"/>
</dbReference>
<organism evidence="3 4">
    <name type="scientific">Pigmentiphaga litoralis</name>
    <dbReference type="NCBI Taxonomy" id="516702"/>
    <lineage>
        <taxon>Bacteria</taxon>
        <taxon>Pseudomonadati</taxon>
        <taxon>Pseudomonadota</taxon>
        <taxon>Betaproteobacteria</taxon>
        <taxon>Burkholderiales</taxon>
        <taxon>Alcaligenaceae</taxon>
        <taxon>Pigmentiphaga</taxon>
    </lineage>
</organism>
<dbReference type="Pfam" id="PF08028">
    <property type="entry name" value="Acyl-CoA_dh_2"/>
    <property type="match status" value="1"/>
</dbReference>
<dbReference type="AlphaFoldDB" id="A0A7Y9IS80"/>
<comment type="caution">
    <text evidence="3">The sequence shown here is derived from an EMBL/GenBank/DDBJ whole genome shotgun (WGS) entry which is preliminary data.</text>
</comment>
<dbReference type="PANTHER" id="PTHR43884">
    <property type="entry name" value="ACYL-COA DEHYDROGENASE"/>
    <property type="match status" value="1"/>
</dbReference>
<reference evidence="3 4" key="1">
    <citation type="submission" date="2020-07" db="EMBL/GenBank/DDBJ databases">
        <title>Genomic Encyclopedia of Type Strains, Phase IV (KMG-V): Genome sequencing to study the core and pangenomes of soil and plant-associated prokaryotes.</title>
        <authorList>
            <person name="Whitman W."/>
        </authorList>
    </citation>
    <scope>NUCLEOTIDE SEQUENCE [LARGE SCALE GENOMIC DNA]</scope>
    <source>
        <strain evidence="3 4">SAS40</strain>
    </source>
</reference>
<dbReference type="PIRSF" id="PIRSF016578">
    <property type="entry name" value="HsaA"/>
    <property type="match status" value="1"/>
</dbReference>
<sequence>MNSFVEHAVLDAPSHTAFDKAALLRGIDALSPQFKAAARQTERDGQVPDSHMQALRDIGYFDIVKPREFGGYQEHFDVLVEANLQLARSCASTAWVAGLLSAHQWLAASFPVQAQRDVWGDNPDALLCGSYAPAAKAGVDDGGYRLSGTWSFSSGCENADWALCAAMIPALSGDGLEPAFLLVPAADYTILETWDVVGLGGTGSKTLELKDVFVPGHRVLTFAQSTSGNTPGAGHYADDLALRVPMLTVIPSCLASVAVGAAAGALDDYLEATGARVTRGAVAGAHQKMAEFPTIQLRVADAAASTDAAQEILLRDLRRVTDKTLAGDAVTVEDRILSRRGQSFAVSLALRAAEALNASTGGLGLNLSNPVQRAWRDVNAVSRHISMNWDAVGTMYGQMALGLTPRGQY</sequence>
<evidence type="ECO:0000313" key="4">
    <source>
        <dbReference type="Proteomes" id="UP000542125"/>
    </source>
</evidence>
<dbReference type="Gene3D" id="1.20.140.10">
    <property type="entry name" value="Butyryl-CoA Dehydrogenase, subunit A, domain 3"/>
    <property type="match status" value="1"/>
</dbReference>
<dbReference type="InterPro" id="IPR037069">
    <property type="entry name" value="AcylCoA_DH/ox_N_sf"/>
</dbReference>
<dbReference type="Gene3D" id="2.40.110.10">
    <property type="entry name" value="Butyryl-CoA Dehydrogenase, subunit A, domain 2"/>
    <property type="match status" value="1"/>
</dbReference>
<name>A0A7Y9IS80_9BURK</name>
<dbReference type="InterPro" id="IPR036250">
    <property type="entry name" value="AcylCo_DH-like_C"/>
</dbReference>
<accession>A0A7Y9IS80</accession>
<dbReference type="InterPro" id="IPR013107">
    <property type="entry name" value="Acyl-CoA_DH_C"/>
</dbReference>